<keyword evidence="1" id="KW-0732">Signal</keyword>
<evidence type="ECO:0008006" key="4">
    <source>
        <dbReference type="Google" id="ProtNLM"/>
    </source>
</evidence>
<name>B4SH90_PELPB</name>
<reference evidence="2 3" key="1">
    <citation type="submission" date="2008-06" db="EMBL/GenBank/DDBJ databases">
        <title>Complete sequence of Pelodictyon phaeoclathratiforme BU-1.</title>
        <authorList>
            <consortium name="US DOE Joint Genome Institute"/>
            <person name="Lucas S."/>
            <person name="Copeland A."/>
            <person name="Lapidus A."/>
            <person name="Glavina del Rio T."/>
            <person name="Dalin E."/>
            <person name="Tice H."/>
            <person name="Bruce D."/>
            <person name="Goodwin L."/>
            <person name="Pitluck S."/>
            <person name="Schmutz J."/>
            <person name="Larimer F."/>
            <person name="Land M."/>
            <person name="Hauser L."/>
            <person name="Kyrpides N."/>
            <person name="Mikhailova N."/>
            <person name="Liu Z."/>
            <person name="Li T."/>
            <person name="Zhao F."/>
            <person name="Overmann J."/>
            <person name="Bryant D.A."/>
            <person name="Richardson P."/>
        </authorList>
    </citation>
    <scope>NUCLEOTIDE SEQUENCE [LARGE SCALE GENOMIC DNA]</scope>
    <source>
        <strain evidence="3">DSM 5477 / BU-1</strain>
    </source>
</reference>
<protein>
    <recommendedName>
        <fullName evidence="4">DUF4402 domain-containing protein</fullName>
    </recommendedName>
</protein>
<dbReference type="KEGG" id="pph:Ppha_1292"/>
<keyword evidence="3" id="KW-1185">Reference proteome</keyword>
<evidence type="ECO:0000256" key="1">
    <source>
        <dbReference type="SAM" id="SignalP"/>
    </source>
</evidence>
<dbReference type="Pfam" id="PF14352">
    <property type="entry name" value="DUF4402"/>
    <property type="match status" value="1"/>
</dbReference>
<dbReference type="OrthoDB" id="1443914at2"/>
<evidence type="ECO:0000313" key="3">
    <source>
        <dbReference type="Proteomes" id="UP000002724"/>
    </source>
</evidence>
<evidence type="ECO:0000313" key="2">
    <source>
        <dbReference type="EMBL" id="ACF43557.1"/>
    </source>
</evidence>
<accession>B4SH90</accession>
<feature type="chain" id="PRO_5002822903" description="DUF4402 domain-containing protein" evidence="1">
    <location>
        <begin position="24"/>
        <end position="166"/>
    </location>
</feature>
<dbReference type="EMBL" id="CP001110">
    <property type="protein sequence ID" value="ACF43557.1"/>
    <property type="molecule type" value="Genomic_DNA"/>
</dbReference>
<dbReference type="HOGENOM" id="CLU_124984_1_0_10"/>
<dbReference type="RefSeq" id="WP_012508048.1">
    <property type="nucleotide sequence ID" value="NC_011060.1"/>
</dbReference>
<feature type="signal peptide" evidence="1">
    <location>
        <begin position="1"/>
        <end position="23"/>
    </location>
</feature>
<dbReference type="Proteomes" id="UP000002724">
    <property type="component" value="Chromosome"/>
</dbReference>
<proteinExistence type="predicted"/>
<gene>
    <name evidence="2" type="ordered locus">Ppha_1292</name>
</gene>
<dbReference type="AlphaFoldDB" id="B4SH90"/>
<sequence length="166" mass="16558" precursor="true">MKKRILALGCMAALLAFGSEAQAETASADAVAKIVTALTITNSNKGLSFGTMVPGSGGKVTVAADGTANFDGPTQINAGTSPTRAAQFSVSGGASCICDIDAEQSVELVGDAGQGSMKAELAESATSLTLDPKGKGTFSVGGVLEVPSDQKSGIYAGTFKVTVVYQ</sequence>
<dbReference type="InterPro" id="IPR025514">
    <property type="entry name" value="DUF4402"/>
</dbReference>
<organism evidence="2 3">
    <name type="scientific">Pelodictyon phaeoclathratiforme (strain DSM 5477 / BU-1)</name>
    <dbReference type="NCBI Taxonomy" id="324925"/>
    <lineage>
        <taxon>Bacteria</taxon>
        <taxon>Pseudomonadati</taxon>
        <taxon>Chlorobiota</taxon>
        <taxon>Chlorobiia</taxon>
        <taxon>Chlorobiales</taxon>
        <taxon>Chlorobiaceae</taxon>
        <taxon>Chlorobium/Pelodictyon group</taxon>
        <taxon>Pelodictyon</taxon>
    </lineage>
</organism>